<dbReference type="VEuPathDB" id="FungiDB:PADG_06678"/>
<feature type="region of interest" description="Disordered" evidence="1">
    <location>
        <begin position="63"/>
        <end position="130"/>
    </location>
</feature>
<protein>
    <submittedName>
        <fullName evidence="3">Uncharacterized protein</fullName>
    </submittedName>
</protein>
<gene>
    <name evidence="3" type="ORF">ACO22_05369</name>
</gene>
<evidence type="ECO:0000313" key="3">
    <source>
        <dbReference type="EMBL" id="ODH23725.1"/>
    </source>
</evidence>
<comment type="caution">
    <text evidence="3">The sequence shown here is derived from an EMBL/GenBank/DDBJ whole genome shotgun (WGS) entry which is preliminary data.</text>
</comment>
<dbReference type="Proteomes" id="UP000242814">
    <property type="component" value="Unassembled WGS sequence"/>
</dbReference>
<dbReference type="VEuPathDB" id="FungiDB:PABG_06037"/>
<dbReference type="AlphaFoldDB" id="A0A1D2JAF6"/>
<feature type="transmembrane region" description="Helical" evidence="2">
    <location>
        <begin position="226"/>
        <end position="245"/>
    </location>
</feature>
<proteinExistence type="predicted"/>
<dbReference type="EMBL" id="LZYO01000238">
    <property type="protein sequence ID" value="ODH23725.1"/>
    <property type="molecule type" value="Genomic_DNA"/>
</dbReference>
<evidence type="ECO:0000256" key="1">
    <source>
        <dbReference type="SAM" id="MobiDB-lite"/>
    </source>
</evidence>
<feature type="compositionally biased region" description="Low complexity" evidence="1">
    <location>
        <begin position="105"/>
        <end position="125"/>
    </location>
</feature>
<feature type="region of interest" description="Disordered" evidence="1">
    <location>
        <begin position="289"/>
        <end position="316"/>
    </location>
</feature>
<feature type="compositionally biased region" description="Gly residues" evidence="1">
    <location>
        <begin position="79"/>
        <end position="104"/>
    </location>
</feature>
<organism evidence="3 4">
    <name type="scientific">Paracoccidioides brasiliensis</name>
    <dbReference type="NCBI Taxonomy" id="121759"/>
    <lineage>
        <taxon>Eukaryota</taxon>
        <taxon>Fungi</taxon>
        <taxon>Dikarya</taxon>
        <taxon>Ascomycota</taxon>
        <taxon>Pezizomycotina</taxon>
        <taxon>Eurotiomycetes</taxon>
        <taxon>Eurotiomycetidae</taxon>
        <taxon>Onygenales</taxon>
        <taxon>Ajellomycetaceae</taxon>
        <taxon>Paracoccidioides</taxon>
    </lineage>
</organism>
<dbReference type="VEuPathDB" id="FungiDB:PABG_06038"/>
<keyword evidence="2" id="KW-0472">Membrane</keyword>
<name>A0A1D2JAF6_PARBR</name>
<dbReference type="VEuPathDB" id="FungiDB:PADG_06677"/>
<accession>A0A1D2JAF6</accession>
<feature type="compositionally biased region" description="Low complexity" evidence="1">
    <location>
        <begin position="63"/>
        <end position="78"/>
    </location>
</feature>
<keyword evidence="2" id="KW-0812">Transmembrane</keyword>
<reference evidence="3 4" key="1">
    <citation type="submission" date="2016-06" db="EMBL/GenBank/DDBJ databases">
        <authorList>
            <person name="Kjaerup R.B."/>
            <person name="Dalgaard T.S."/>
            <person name="Juul-Madsen H.R."/>
        </authorList>
    </citation>
    <scope>NUCLEOTIDE SEQUENCE [LARGE SCALE GENOMIC DNA]</scope>
    <source>
        <strain evidence="3 4">Pb300</strain>
    </source>
</reference>
<evidence type="ECO:0000313" key="4">
    <source>
        <dbReference type="Proteomes" id="UP000242814"/>
    </source>
</evidence>
<keyword evidence="2" id="KW-1133">Transmembrane helix</keyword>
<sequence>MMSFRLECQLQTAFIDCARLQLTSSDGKDWATVVSTDIVFPATLFASIDVTITAGLEKLKGAATATPVPTTSAESPTGTGAGAGGAGAGGAGAGGAGAGAGGAGRAAPTGTSAAATAGESGGKAAPSSSQGHAAMPLATAAASWGVIGGAAMAVAALAIVGFGSRLCRDIRQIRASKPARSLTPTLFRRCLLTLRMSPKLAGADKTRDIHSWEPPIFDRSFLQNMIILQATSLLLTAVTLHYAFVSALPTSTPVSRSPVPSTSSCQRTEVACIIDGKQACCPENEIPLGPLSPVSGGDGEGEEGSDSQSDCDGITQWHESKPERKVCRAGEKGKLYRPEMKTMVNGQLVTNVGDNLALSKKDSSRQDQQMTFRPPEGAKGCAINWSVAAARSFSVKGNGYAKLTPVGSKDSVGAADFTNWPQVIGMQDHVVVPRQDCKEEMQYTVALQEDGEVSLKQSKDNGFYMEYIC</sequence>
<evidence type="ECO:0000256" key="2">
    <source>
        <dbReference type="SAM" id="Phobius"/>
    </source>
</evidence>
<feature type="transmembrane region" description="Helical" evidence="2">
    <location>
        <begin position="144"/>
        <end position="167"/>
    </location>
</feature>